<dbReference type="CTD" id="36346575"/>
<dbReference type="KEGG" id="egl:EGR_10860"/>
<evidence type="ECO:0000313" key="11">
    <source>
        <dbReference type="EMBL" id="EUB54280.1"/>
    </source>
</evidence>
<dbReference type="PANTHER" id="PTHR11214:SF314">
    <property type="entry name" value="HEXOSYLTRANSFERASE"/>
    <property type="match status" value="1"/>
</dbReference>
<comment type="caution">
    <text evidence="11">The sequence shown here is derived from an EMBL/GenBank/DDBJ whole genome shotgun (WGS) entry which is preliminary data.</text>
</comment>
<organism evidence="11 12">
    <name type="scientific">Echinococcus granulosus</name>
    <name type="common">Hydatid tapeworm</name>
    <dbReference type="NCBI Taxonomy" id="6210"/>
    <lineage>
        <taxon>Eukaryota</taxon>
        <taxon>Metazoa</taxon>
        <taxon>Spiralia</taxon>
        <taxon>Lophotrochozoa</taxon>
        <taxon>Platyhelminthes</taxon>
        <taxon>Cestoda</taxon>
        <taxon>Eucestoda</taxon>
        <taxon>Cyclophyllidea</taxon>
        <taxon>Taeniidae</taxon>
        <taxon>Echinococcus</taxon>
        <taxon>Echinococcus granulosus group</taxon>
    </lineage>
</organism>
<dbReference type="Pfam" id="PF01762">
    <property type="entry name" value="Galactosyl_T"/>
    <property type="match status" value="1"/>
</dbReference>
<dbReference type="InterPro" id="IPR002659">
    <property type="entry name" value="Glyco_trans_31"/>
</dbReference>
<evidence type="ECO:0000256" key="2">
    <source>
        <dbReference type="ARBA" id="ARBA00008661"/>
    </source>
</evidence>
<dbReference type="AlphaFoldDB" id="W6TZM2"/>
<keyword evidence="5 10" id="KW-0812">Transmembrane</keyword>
<keyword evidence="12" id="KW-1185">Reference proteome</keyword>
<protein>
    <recommendedName>
        <fullName evidence="10">Hexosyltransferase</fullName>
        <ecNumber evidence="10">2.4.1.-</ecNumber>
    </recommendedName>
</protein>
<evidence type="ECO:0000256" key="1">
    <source>
        <dbReference type="ARBA" id="ARBA00004323"/>
    </source>
</evidence>
<evidence type="ECO:0000256" key="10">
    <source>
        <dbReference type="RuleBase" id="RU363063"/>
    </source>
</evidence>
<keyword evidence="7 10" id="KW-1133">Transmembrane helix</keyword>
<dbReference type="PANTHER" id="PTHR11214">
    <property type="entry name" value="BETA-1,3-N-ACETYLGLUCOSAMINYLTRANSFERASE"/>
    <property type="match status" value="1"/>
</dbReference>
<dbReference type="RefSeq" id="XP_024345476.1">
    <property type="nucleotide sequence ID" value="XM_024500109.1"/>
</dbReference>
<keyword evidence="3 10" id="KW-0328">Glycosyltransferase</keyword>
<name>W6TZM2_ECHGR</name>
<feature type="transmembrane region" description="Helical" evidence="10">
    <location>
        <begin position="24"/>
        <end position="42"/>
    </location>
</feature>
<proteinExistence type="inferred from homology"/>
<keyword evidence="9 10" id="KW-0472">Membrane</keyword>
<dbReference type="OMA" id="PMRETIE"/>
<accession>W6TZM2</accession>
<keyword evidence="4" id="KW-0808">Transferase</keyword>
<dbReference type="GeneID" id="36346575"/>
<dbReference type="Proteomes" id="UP000019149">
    <property type="component" value="Unassembled WGS sequence"/>
</dbReference>
<keyword evidence="8 10" id="KW-0333">Golgi apparatus</keyword>
<comment type="similarity">
    <text evidence="2 10">Belongs to the glycosyltransferase 31 family.</text>
</comment>
<reference evidence="11 12" key="1">
    <citation type="journal article" date="2013" name="Nat. Genet.">
        <title>The genome of the hydatid tapeworm Echinococcus granulosus.</title>
        <authorList>
            <person name="Zheng H."/>
            <person name="Zhang W."/>
            <person name="Zhang L."/>
            <person name="Zhang Z."/>
            <person name="Li J."/>
            <person name="Lu G."/>
            <person name="Zhu Y."/>
            <person name="Wang Y."/>
            <person name="Huang Y."/>
            <person name="Liu J."/>
            <person name="Kang H."/>
            <person name="Chen J."/>
            <person name="Wang L."/>
            <person name="Chen A."/>
            <person name="Yu S."/>
            <person name="Gao Z."/>
            <person name="Jin L."/>
            <person name="Gu W."/>
            <person name="Wang Z."/>
            <person name="Zhao L."/>
            <person name="Shi B."/>
            <person name="Wen H."/>
            <person name="Lin R."/>
            <person name="Jones M.K."/>
            <person name="Brejova B."/>
            <person name="Vinar T."/>
            <person name="Zhao G."/>
            <person name="McManus D.P."/>
            <person name="Chen Z."/>
            <person name="Zhou Y."/>
            <person name="Wang S."/>
        </authorList>
    </citation>
    <scope>NUCLEOTIDE SEQUENCE [LARGE SCALE GENOMIC DNA]</scope>
</reference>
<evidence type="ECO:0000256" key="7">
    <source>
        <dbReference type="ARBA" id="ARBA00022989"/>
    </source>
</evidence>
<evidence type="ECO:0000313" key="12">
    <source>
        <dbReference type="Proteomes" id="UP000019149"/>
    </source>
</evidence>
<dbReference type="EMBL" id="APAU02000286">
    <property type="protein sequence ID" value="EUB54280.1"/>
    <property type="molecule type" value="Genomic_DNA"/>
</dbReference>
<dbReference type="GO" id="GO:0016758">
    <property type="term" value="F:hexosyltransferase activity"/>
    <property type="evidence" value="ECO:0007669"/>
    <property type="project" value="InterPro"/>
</dbReference>
<dbReference type="GO" id="GO:0000139">
    <property type="term" value="C:Golgi membrane"/>
    <property type="evidence" value="ECO:0007669"/>
    <property type="project" value="UniProtKB-SubCell"/>
</dbReference>
<comment type="subcellular location">
    <subcellularLocation>
        <location evidence="1 10">Golgi apparatus membrane</location>
        <topology evidence="1 10">Single-pass type II membrane protein</topology>
    </subcellularLocation>
</comment>
<evidence type="ECO:0000256" key="9">
    <source>
        <dbReference type="ARBA" id="ARBA00023136"/>
    </source>
</evidence>
<dbReference type="OrthoDB" id="2139606at2759"/>
<evidence type="ECO:0000256" key="8">
    <source>
        <dbReference type="ARBA" id="ARBA00023034"/>
    </source>
</evidence>
<evidence type="ECO:0000256" key="6">
    <source>
        <dbReference type="ARBA" id="ARBA00022968"/>
    </source>
</evidence>
<sequence>MPALNSTSAALEVHPQLPDGRKQALLIIISCACIIYIFYVHTIHFTTWTTENWLNKLNFFNAHCGWNNSIFVSPDGHYQLHLCYSSVYDKSNLLNTTPTIEESKIRINGSSRLLTFEELASIPDAEWLPNFDRSVYQLYPQSIPMRETIELLINDKPISQPPIFNPWIRFLRVPSRVCSPLTPARAKIGLTGALTHPTVVIIYKSGVYNFEERRQLRKLYNLSYTDINIHLIFSIGLPRTSLGNIFQRDGFNEMHEHNDLLVGDYEDSYYNLTLKLFHTFQWAARFCRSYKPVLVYLDDDYAVNTNKMANIIRGLTPELRDNLNHGCDVIVNPVFRSTSYFPRWAFSKREAPWPRHTPEYLGIYSVWGYRHVHDLALAMHFTKPMVIDDTWLGMVQYKLNLPFSRMEGICSASPTYLQCLRFVFSSGEDIKAI</sequence>
<gene>
    <name evidence="11" type="ORF">EGR_10860</name>
</gene>
<keyword evidence="6 10" id="KW-0735">Signal-anchor</keyword>
<dbReference type="EC" id="2.4.1.-" evidence="10"/>
<evidence type="ECO:0000256" key="4">
    <source>
        <dbReference type="ARBA" id="ARBA00022679"/>
    </source>
</evidence>
<evidence type="ECO:0000256" key="3">
    <source>
        <dbReference type="ARBA" id="ARBA00022676"/>
    </source>
</evidence>
<evidence type="ECO:0000256" key="5">
    <source>
        <dbReference type="ARBA" id="ARBA00022692"/>
    </source>
</evidence>
<dbReference type="GO" id="GO:0006493">
    <property type="term" value="P:protein O-linked glycosylation"/>
    <property type="evidence" value="ECO:0007669"/>
    <property type="project" value="TreeGrafter"/>
</dbReference>